<dbReference type="InterPro" id="IPR007612">
    <property type="entry name" value="LOR"/>
</dbReference>
<dbReference type="Gene3D" id="2.40.160.200">
    <property type="entry name" value="LURP1-related"/>
    <property type="match status" value="1"/>
</dbReference>
<dbReference type="Proteomes" id="UP000199481">
    <property type="component" value="Unassembled WGS sequence"/>
</dbReference>
<comment type="similarity">
    <text evidence="1">Belongs to the LOR family.</text>
</comment>
<accession>A0A1H0Z1U7</accession>
<name>A0A1H0Z1U7_9LACT</name>
<dbReference type="SUPFAM" id="SSF54518">
    <property type="entry name" value="Tubby C-terminal domain-like"/>
    <property type="match status" value="1"/>
</dbReference>
<dbReference type="Pfam" id="PF04525">
    <property type="entry name" value="LOR"/>
    <property type="match status" value="1"/>
</dbReference>
<dbReference type="AlphaFoldDB" id="A0A1H0Z1U7"/>
<organism evidence="2 3">
    <name type="scientific">Carnobacterium viridans</name>
    <dbReference type="NCBI Taxonomy" id="174587"/>
    <lineage>
        <taxon>Bacteria</taxon>
        <taxon>Bacillati</taxon>
        <taxon>Bacillota</taxon>
        <taxon>Bacilli</taxon>
        <taxon>Lactobacillales</taxon>
        <taxon>Carnobacteriaceae</taxon>
        <taxon>Carnobacterium</taxon>
    </lineage>
</organism>
<dbReference type="InterPro" id="IPR038595">
    <property type="entry name" value="LOR_sf"/>
</dbReference>
<gene>
    <name evidence="2" type="ORF">SAMN04487752_1273</name>
</gene>
<dbReference type="RefSeq" id="WP_089976260.1">
    <property type="nucleotide sequence ID" value="NZ_CP084916.1"/>
</dbReference>
<sequence>MVLLYMKQKYVSKQEKILVKNEQGKDMYLISGRWGRVGDKISLYAIDGTLLVEFKQTVLSLFPKFDIYIQDKKIGSIVKHRTLKTVYFKVTPLNWIVTGDFYNHHYFVRYENQLVMELDKTYTSIGDYYRLSISEAQYAPICLCIALIVDNLTLTRLPKPALKKVSRALQTF</sequence>
<evidence type="ECO:0000313" key="3">
    <source>
        <dbReference type="Proteomes" id="UP000199481"/>
    </source>
</evidence>
<evidence type="ECO:0000256" key="1">
    <source>
        <dbReference type="ARBA" id="ARBA00005437"/>
    </source>
</evidence>
<reference evidence="3" key="1">
    <citation type="submission" date="2016-10" db="EMBL/GenBank/DDBJ databases">
        <authorList>
            <person name="Varghese N."/>
            <person name="Submissions S."/>
        </authorList>
    </citation>
    <scope>NUCLEOTIDE SEQUENCE [LARGE SCALE GENOMIC DNA]</scope>
    <source>
        <strain evidence="3">MPL-11</strain>
    </source>
</reference>
<dbReference type="EMBL" id="FNJW01000008">
    <property type="protein sequence ID" value="SDQ21383.1"/>
    <property type="molecule type" value="Genomic_DNA"/>
</dbReference>
<evidence type="ECO:0000313" key="2">
    <source>
        <dbReference type="EMBL" id="SDQ21383.1"/>
    </source>
</evidence>
<protein>
    <submittedName>
        <fullName evidence="2">Uncharacterized protein YxjI</fullName>
    </submittedName>
</protein>
<dbReference type="OrthoDB" id="2248181at2"/>
<keyword evidence="3" id="KW-1185">Reference proteome</keyword>
<proteinExistence type="inferred from homology"/>
<dbReference type="InterPro" id="IPR025659">
    <property type="entry name" value="Tubby-like_C"/>
</dbReference>